<dbReference type="PANTHER" id="PTHR42109:SF2">
    <property type="entry name" value="INTEGRAL MEMBRANE PROTEIN"/>
    <property type="match status" value="1"/>
</dbReference>
<name>A0A9W4I7Z0_9EURO</name>
<feature type="domain" description="DUF7702" evidence="2">
    <location>
        <begin position="121"/>
        <end position="275"/>
    </location>
</feature>
<feature type="transmembrane region" description="Helical" evidence="1">
    <location>
        <begin position="214"/>
        <end position="235"/>
    </location>
</feature>
<dbReference type="Proteomes" id="UP001152592">
    <property type="component" value="Unassembled WGS sequence"/>
</dbReference>
<feature type="transmembrane region" description="Helical" evidence="1">
    <location>
        <begin position="6"/>
        <end position="27"/>
    </location>
</feature>
<organism evidence="3 4">
    <name type="scientific">Penicillium salamii</name>
    <dbReference type="NCBI Taxonomy" id="1612424"/>
    <lineage>
        <taxon>Eukaryota</taxon>
        <taxon>Fungi</taxon>
        <taxon>Dikarya</taxon>
        <taxon>Ascomycota</taxon>
        <taxon>Pezizomycotina</taxon>
        <taxon>Eurotiomycetes</taxon>
        <taxon>Eurotiomycetidae</taxon>
        <taxon>Eurotiales</taxon>
        <taxon>Aspergillaceae</taxon>
        <taxon>Penicillium</taxon>
    </lineage>
</organism>
<evidence type="ECO:0000256" key="1">
    <source>
        <dbReference type="SAM" id="Phobius"/>
    </source>
</evidence>
<dbReference type="OrthoDB" id="5135119at2759"/>
<evidence type="ECO:0000313" key="3">
    <source>
        <dbReference type="EMBL" id="CAG8253976.1"/>
    </source>
</evidence>
<feature type="transmembrane region" description="Helical" evidence="1">
    <location>
        <begin position="143"/>
        <end position="162"/>
    </location>
</feature>
<proteinExistence type="predicted"/>
<protein>
    <recommendedName>
        <fullName evidence="2">DUF7702 domain-containing protein</fullName>
    </recommendedName>
</protein>
<dbReference type="InterPro" id="IPR056119">
    <property type="entry name" value="DUF7702"/>
</dbReference>
<dbReference type="Pfam" id="PF24800">
    <property type="entry name" value="DUF7702"/>
    <property type="match status" value="1"/>
</dbReference>
<gene>
    <name evidence="3" type="ORF">PSALAMII_LOCUS787</name>
</gene>
<dbReference type="AlphaFoldDB" id="A0A9W4I7Z0"/>
<comment type="caution">
    <text evidence="3">The sequence shown here is derived from an EMBL/GenBank/DDBJ whole genome shotgun (WGS) entry which is preliminary data.</text>
</comment>
<evidence type="ECO:0000313" key="4">
    <source>
        <dbReference type="Proteomes" id="UP001152592"/>
    </source>
</evidence>
<dbReference type="PANTHER" id="PTHR42109">
    <property type="entry name" value="UNPLACED GENOMIC SCAFFOLD UM_SCAF_CONTIG_1.265, WHOLE GENOME SHOTGUN SEQUENCE"/>
    <property type="match status" value="1"/>
</dbReference>
<dbReference type="EMBL" id="CAJVPD010000033">
    <property type="protein sequence ID" value="CAG8253976.1"/>
    <property type="molecule type" value="Genomic_DNA"/>
</dbReference>
<keyword evidence="1" id="KW-0812">Transmembrane</keyword>
<reference evidence="3" key="1">
    <citation type="submission" date="2021-07" db="EMBL/GenBank/DDBJ databases">
        <authorList>
            <person name="Branca A.L. A."/>
        </authorList>
    </citation>
    <scope>NUCLEOTIDE SEQUENCE</scope>
</reference>
<accession>A0A9W4I7Z0</accession>
<evidence type="ECO:0000259" key="2">
    <source>
        <dbReference type="Pfam" id="PF24800"/>
    </source>
</evidence>
<keyword evidence="1" id="KW-0472">Membrane</keyword>
<keyword evidence="1" id="KW-1133">Transmembrane helix</keyword>
<feature type="transmembrane region" description="Helical" evidence="1">
    <location>
        <begin position="255"/>
        <end position="275"/>
    </location>
</feature>
<feature type="transmembrane region" description="Helical" evidence="1">
    <location>
        <begin position="71"/>
        <end position="91"/>
    </location>
</feature>
<sequence>MAVVTAEHVAIAELIIYIPTAILTIWVVLRHGFHKQLGWIYLCIFCGIRVGGAVMEILSTKNPDNANDKEWAVILQSVGLSPLLLSTLGLLKRVSDETSQRVPSDPNSKRNTMLQSLEHFGIAGKILGIYNKRATATSRRSKIVQLLHLPALIALILSISGGTDQASSTVSDHAAGRTETRAGIILFLLIYVGACILWAITLRDMSLMNTSQCRLFFAVLLALPLIAVRLLYSLISDFGNNPQFSLINGDVKIQLVMATIEEFIIVFMYTILGVFTPRSTAGIIAGQSNYATEDVEYGVQQGHGRPTYDQSVHAQIAAQEAYNQQYARR</sequence>
<feature type="transmembrane region" description="Helical" evidence="1">
    <location>
        <begin position="182"/>
        <end position="202"/>
    </location>
</feature>
<feature type="transmembrane region" description="Helical" evidence="1">
    <location>
        <begin position="39"/>
        <end position="59"/>
    </location>
</feature>